<evidence type="ECO:0000313" key="9">
    <source>
        <dbReference type="EMBL" id="TXF12680.1"/>
    </source>
</evidence>
<keyword evidence="4" id="KW-0762">Sugar transport</keyword>
<evidence type="ECO:0000313" key="10">
    <source>
        <dbReference type="Proteomes" id="UP000321201"/>
    </source>
</evidence>
<protein>
    <submittedName>
        <fullName evidence="9">PTS fructose transporter subunit IIA</fullName>
    </submittedName>
</protein>
<evidence type="ECO:0000256" key="2">
    <source>
        <dbReference type="ARBA" id="ARBA00022448"/>
    </source>
</evidence>
<dbReference type="PANTHER" id="PTHR33799:SF1">
    <property type="entry name" value="PTS SYSTEM MANNOSE-SPECIFIC EIIAB COMPONENT-RELATED"/>
    <property type="match status" value="1"/>
</dbReference>
<comment type="subcellular location">
    <subcellularLocation>
        <location evidence="1">Cytoplasm</location>
    </subcellularLocation>
</comment>
<keyword evidence="3" id="KW-0963">Cytoplasm</keyword>
<dbReference type="GO" id="GO:0016301">
    <property type="term" value="F:kinase activity"/>
    <property type="evidence" value="ECO:0007669"/>
    <property type="project" value="UniProtKB-KW"/>
</dbReference>
<dbReference type="GO" id="GO:0016020">
    <property type="term" value="C:membrane"/>
    <property type="evidence" value="ECO:0007669"/>
    <property type="project" value="InterPro"/>
</dbReference>
<keyword evidence="7" id="KW-0418">Kinase</keyword>
<dbReference type="InterPro" id="IPR051471">
    <property type="entry name" value="Bacterial_PTS_sugar_comp"/>
</dbReference>
<dbReference type="SUPFAM" id="SSF53062">
    <property type="entry name" value="PTS system fructose IIA component-like"/>
    <property type="match status" value="1"/>
</dbReference>
<keyword evidence="2" id="KW-0813">Transport</keyword>
<dbReference type="Pfam" id="PF03610">
    <property type="entry name" value="EIIA-man"/>
    <property type="match status" value="1"/>
</dbReference>
<accession>A0A5C7EMI8</accession>
<organism evidence="9 10">
    <name type="scientific">Pelomicrobium methylotrophicum</name>
    <dbReference type="NCBI Taxonomy" id="2602750"/>
    <lineage>
        <taxon>Bacteria</taxon>
        <taxon>Pseudomonadati</taxon>
        <taxon>Pseudomonadota</taxon>
        <taxon>Hydrogenophilia</taxon>
        <taxon>Hydrogenophilia incertae sedis</taxon>
        <taxon>Pelomicrobium</taxon>
    </lineage>
</organism>
<dbReference type="OrthoDB" id="8795346at2"/>
<keyword evidence="6" id="KW-0598">Phosphotransferase system</keyword>
<evidence type="ECO:0000256" key="4">
    <source>
        <dbReference type="ARBA" id="ARBA00022597"/>
    </source>
</evidence>
<name>A0A5C7EMI8_9PROT</name>
<gene>
    <name evidence="9" type="ORF">FR698_05490</name>
</gene>
<dbReference type="RefSeq" id="WP_147799172.1">
    <property type="nucleotide sequence ID" value="NZ_VPFL01000005.1"/>
</dbReference>
<dbReference type="InParanoid" id="A0A5C7EMI8"/>
<keyword evidence="10" id="KW-1185">Reference proteome</keyword>
<dbReference type="PANTHER" id="PTHR33799">
    <property type="entry name" value="PTS PERMEASE-RELATED-RELATED"/>
    <property type="match status" value="1"/>
</dbReference>
<dbReference type="Gene3D" id="3.40.50.510">
    <property type="entry name" value="Phosphotransferase system, mannose-type IIA component"/>
    <property type="match status" value="1"/>
</dbReference>
<evidence type="ECO:0000256" key="5">
    <source>
        <dbReference type="ARBA" id="ARBA00022679"/>
    </source>
</evidence>
<evidence type="ECO:0000256" key="3">
    <source>
        <dbReference type="ARBA" id="ARBA00022490"/>
    </source>
</evidence>
<dbReference type="CDD" id="cd00006">
    <property type="entry name" value="PTS_IIA_man"/>
    <property type="match status" value="1"/>
</dbReference>
<feature type="domain" description="PTS EIIA type-4" evidence="8">
    <location>
        <begin position="1"/>
        <end position="123"/>
    </location>
</feature>
<keyword evidence="5" id="KW-0808">Transferase</keyword>
<dbReference type="GO" id="GO:0005737">
    <property type="term" value="C:cytoplasm"/>
    <property type="evidence" value="ECO:0007669"/>
    <property type="project" value="UniProtKB-SubCell"/>
</dbReference>
<dbReference type="PROSITE" id="PS51096">
    <property type="entry name" value="PTS_EIIA_TYPE_4"/>
    <property type="match status" value="1"/>
</dbReference>
<dbReference type="InterPro" id="IPR004701">
    <property type="entry name" value="PTS_EIIA_man-typ"/>
</dbReference>
<evidence type="ECO:0000256" key="1">
    <source>
        <dbReference type="ARBA" id="ARBA00004496"/>
    </source>
</evidence>
<dbReference type="Proteomes" id="UP000321201">
    <property type="component" value="Unassembled WGS sequence"/>
</dbReference>
<dbReference type="EMBL" id="VPFL01000005">
    <property type="protein sequence ID" value="TXF12680.1"/>
    <property type="molecule type" value="Genomic_DNA"/>
</dbReference>
<comment type="caution">
    <text evidence="9">The sequence shown here is derived from an EMBL/GenBank/DDBJ whole genome shotgun (WGS) entry which is preliminary data.</text>
</comment>
<dbReference type="InterPro" id="IPR036662">
    <property type="entry name" value="PTS_EIIA_man-typ_sf"/>
</dbReference>
<proteinExistence type="predicted"/>
<evidence type="ECO:0000256" key="7">
    <source>
        <dbReference type="ARBA" id="ARBA00022777"/>
    </source>
</evidence>
<dbReference type="GO" id="GO:0009401">
    <property type="term" value="P:phosphoenolpyruvate-dependent sugar phosphotransferase system"/>
    <property type="evidence" value="ECO:0007669"/>
    <property type="project" value="UniProtKB-KW"/>
</dbReference>
<dbReference type="AlphaFoldDB" id="A0A5C7EMI8"/>
<evidence type="ECO:0000259" key="8">
    <source>
        <dbReference type="PROSITE" id="PS51096"/>
    </source>
</evidence>
<sequence>MVGILIVAHGTLGESLIHCASHVMGSRPLQLMQLGVTVHDNPEAILPQALKLVKQLDQGDGVLVLSDICGGTPCNIACRLRVPDHVEVVAGVSLPMLIRALTYRNEPLATVVAKAVSGGIEGVMHLTVSDPQRNVATGR</sequence>
<dbReference type="InterPro" id="IPR033887">
    <property type="entry name" value="PTS_IIA_man"/>
</dbReference>
<reference evidence="9 10" key="1">
    <citation type="submission" date="2019-08" db="EMBL/GenBank/DDBJ databases">
        <title>Pelomicrobium methylotrophicum gen. nov., sp. nov. a moderately thermophilic, facultatively anaerobic, lithoautotrophic and methylotrophic bacterium isolated from a terrestrial mud volcano.</title>
        <authorList>
            <person name="Slobodkina G.B."/>
            <person name="Merkel A.Y."/>
            <person name="Slobodkin A.I."/>
        </authorList>
    </citation>
    <scope>NUCLEOTIDE SEQUENCE [LARGE SCALE GENOMIC DNA]</scope>
    <source>
        <strain evidence="9 10">SM250</strain>
    </source>
</reference>
<evidence type="ECO:0000256" key="6">
    <source>
        <dbReference type="ARBA" id="ARBA00022683"/>
    </source>
</evidence>